<dbReference type="Proteomes" id="UP000229641">
    <property type="component" value="Unassembled WGS sequence"/>
</dbReference>
<organism evidence="2 3">
    <name type="scientific">Candidatus Ghiorseimicrobium undicola</name>
    <dbReference type="NCBI Taxonomy" id="1974746"/>
    <lineage>
        <taxon>Bacteria</taxon>
        <taxon>Pseudomonadati</taxon>
        <taxon>Candidatus Omnitrophota</taxon>
        <taxon>Candidatus Ghiorseimicrobium</taxon>
    </lineage>
</organism>
<dbReference type="InterPro" id="IPR043129">
    <property type="entry name" value="ATPase_NBD"/>
</dbReference>
<dbReference type="EMBL" id="PCWA01000015">
    <property type="protein sequence ID" value="PIQ89827.1"/>
    <property type="molecule type" value="Genomic_DNA"/>
</dbReference>
<sequence>MKILGIDTSTKFLSITLTENEKVIFDYRYNAGRKHSVLLLGALERMLNRSNINIDNIGAFCVGLGPGSFTGMRISMSMAKAFSFGLGAGILGIPTLDVIAHNIKENGNISVISDARRGNVYSAFYKRENDKVRRLTPYLLLDFDNWLGMLNKKTFITGEAIAGNKDKLRACNNALCLPEEFWYPGGKNLNKLAYDRILSHGHDDIAKLNPMYLYPKECQIKPQIPQIKKSKNE</sequence>
<dbReference type="SUPFAM" id="SSF53067">
    <property type="entry name" value="Actin-like ATPase domain"/>
    <property type="match status" value="2"/>
</dbReference>
<dbReference type="InterPro" id="IPR022496">
    <property type="entry name" value="T6A_TsaB"/>
</dbReference>
<accession>A0A2H0LZL3</accession>
<reference evidence="2 3" key="1">
    <citation type="submission" date="2017-09" db="EMBL/GenBank/DDBJ databases">
        <title>Depth-based differentiation of microbial function through sediment-hosted aquifers and enrichment of novel symbionts in the deep terrestrial subsurface.</title>
        <authorList>
            <person name="Probst A.J."/>
            <person name="Ladd B."/>
            <person name="Jarett J.K."/>
            <person name="Geller-Mcgrath D.E."/>
            <person name="Sieber C.M."/>
            <person name="Emerson J.B."/>
            <person name="Anantharaman K."/>
            <person name="Thomas B.C."/>
            <person name="Malmstrom R."/>
            <person name="Stieglmeier M."/>
            <person name="Klingl A."/>
            <person name="Woyke T."/>
            <person name="Ryan C.M."/>
            <person name="Banfield J.F."/>
        </authorList>
    </citation>
    <scope>NUCLEOTIDE SEQUENCE [LARGE SCALE GENOMIC DNA]</scope>
    <source>
        <strain evidence="2">CG11_big_fil_rev_8_21_14_0_20_42_13</strain>
    </source>
</reference>
<gene>
    <name evidence="2" type="primary">tsaB</name>
    <name evidence="2" type="ORF">COV72_01300</name>
</gene>
<dbReference type="InterPro" id="IPR000905">
    <property type="entry name" value="Gcp-like_dom"/>
</dbReference>
<dbReference type="GO" id="GO:0002949">
    <property type="term" value="P:tRNA threonylcarbamoyladenosine modification"/>
    <property type="evidence" value="ECO:0007669"/>
    <property type="project" value="InterPro"/>
</dbReference>
<dbReference type="GO" id="GO:0016740">
    <property type="term" value="F:transferase activity"/>
    <property type="evidence" value="ECO:0007669"/>
    <property type="project" value="UniProtKB-KW"/>
</dbReference>
<evidence type="ECO:0000259" key="1">
    <source>
        <dbReference type="Pfam" id="PF00814"/>
    </source>
</evidence>
<evidence type="ECO:0000313" key="3">
    <source>
        <dbReference type="Proteomes" id="UP000229641"/>
    </source>
</evidence>
<feature type="domain" description="Gcp-like" evidence="1">
    <location>
        <begin position="31"/>
        <end position="154"/>
    </location>
</feature>
<dbReference type="Gene3D" id="3.30.420.40">
    <property type="match status" value="2"/>
</dbReference>
<dbReference type="NCBIfam" id="TIGR03725">
    <property type="entry name" value="T6A_YeaZ"/>
    <property type="match status" value="1"/>
</dbReference>
<protein>
    <submittedName>
        <fullName evidence="2">tRNA (Adenosine(37)-N6)-threonylcarbamoyltransferase complex dimerization subunit type 1 TsaB</fullName>
    </submittedName>
</protein>
<evidence type="ECO:0000313" key="2">
    <source>
        <dbReference type="EMBL" id="PIQ89827.1"/>
    </source>
</evidence>
<proteinExistence type="predicted"/>
<comment type="caution">
    <text evidence="2">The sequence shown here is derived from an EMBL/GenBank/DDBJ whole genome shotgun (WGS) entry which is preliminary data.</text>
</comment>
<dbReference type="Pfam" id="PF00814">
    <property type="entry name" value="TsaD"/>
    <property type="match status" value="1"/>
</dbReference>
<name>A0A2H0LZL3_9BACT</name>
<keyword evidence="2" id="KW-0808">Transferase</keyword>
<dbReference type="CDD" id="cd24032">
    <property type="entry name" value="ASKHA_NBD_TsaB"/>
    <property type="match status" value="1"/>
</dbReference>
<dbReference type="AlphaFoldDB" id="A0A2H0LZL3"/>